<organism evidence="2 3">
    <name type="scientific">Acorus calamus</name>
    <name type="common">Sweet flag</name>
    <dbReference type="NCBI Taxonomy" id="4465"/>
    <lineage>
        <taxon>Eukaryota</taxon>
        <taxon>Viridiplantae</taxon>
        <taxon>Streptophyta</taxon>
        <taxon>Embryophyta</taxon>
        <taxon>Tracheophyta</taxon>
        <taxon>Spermatophyta</taxon>
        <taxon>Magnoliopsida</taxon>
        <taxon>Liliopsida</taxon>
        <taxon>Acoraceae</taxon>
        <taxon>Acorus</taxon>
    </lineage>
</organism>
<evidence type="ECO:0000313" key="3">
    <source>
        <dbReference type="Proteomes" id="UP001180020"/>
    </source>
</evidence>
<evidence type="ECO:0000313" key="2">
    <source>
        <dbReference type="EMBL" id="KAK1302471.1"/>
    </source>
</evidence>
<dbReference type="Pfam" id="PF20167">
    <property type="entry name" value="Transposase_32"/>
    <property type="match status" value="1"/>
</dbReference>
<accession>A0AAV9DNF4</accession>
<gene>
    <name evidence="2" type="ORF">QJS10_CPB12g00827</name>
</gene>
<name>A0AAV9DNF4_ACOCL</name>
<dbReference type="Proteomes" id="UP001180020">
    <property type="component" value="Unassembled WGS sequence"/>
</dbReference>
<evidence type="ECO:0000259" key="1">
    <source>
        <dbReference type="Pfam" id="PF20167"/>
    </source>
</evidence>
<proteinExistence type="predicted"/>
<feature type="domain" description="Putative plant transposon protein" evidence="1">
    <location>
        <begin position="106"/>
        <end position="240"/>
    </location>
</feature>
<dbReference type="AlphaFoldDB" id="A0AAV9DNF4"/>
<dbReference type="EMBL" id="JAUJYO010000012">
    <property type="protein sequence ID" value="KAK1302471.1"/>
    <property type="molecule type" value="Genomic_DNA"/>
</dbReference>
<keyword evidence="3" id="KW-1185">Reference proteome</keyword>
<protein>
    <recommendedName>
        <fullName evidence="1">Putative plant transposon protein domain-containing protein</fullName>
    </recommendedName>
</protein>
<dbReference type="InterPro" id="IPR046796">
    <property type="entry name" value="Transposase_32_dom"/>
</dbReference>
<reference evidence="2" key="1">
    <citation type="journal article" date="2023" name="Nat. Commun.">
        <title>Diploid and tetraploid genomes of Acorus and the evolution of monocots.</title>
        <authorList>
            <person name="Ma L."/>
            <person name="Liu K.W."/>
            <person name="Li Z."/>
            <person name="Hsiao Y.Y."/>
            <person name="Qi Y."/>
            <person name="Fu T."/>
            <person name="Tang G.D."/>
            <person name="Zhang D."/>
            <person name="Sun W.H."/>
            <person name="Liu D.K."/>
            <person name="Li Y."/>
            <person name="Chen G.Z."/>
            <person name="Liu X.D."/>
            <person name="Liao X.Y."/>
            <person name="Jiang Y.T."/>
            <person name="Yu X."/>
            <person name="Hao Y."/>
            <person name="Huang J."/>
            <person name="Zhao X.W."/>
            <person name="Ke S."/>
            <person name="Chen Y.Y."/>
            <person name="Wu W.L."/>
            <person name="Hsu J.L."/>
            <person name="Lin Y.F."/>
            <person name="Huang M.D."/>
            <person name="Li C.Y."/>
            <person name="Huang L."/>
            <person name="Wang Z.W."/>
            <person name="Zhao X."/>
            <person name="Zhong W.Y."/>
            <person name="Peng D.H."/>
            <person name="Ahmad S."/>
            <person name="Lan S."/>
            <person name="Zhang J.S."/>
            <person name="Tsai W.C."/>
            <person name="Van de Peer Y."/>
            <person name="Liu Z.J."/>
        </authorList>
    </citation>
    <scope>NUCLEOTIDE SEQUENCE</scope>
    <source>
        <strain evidence="2">CP</strain>
    </source>
</reference>
<sequence>MLDSDLQQRYSPEINSPITNLVLSRLESMEERISKVEATRERIQLVQQMDEKWDIIERRIDGRLKKMSSFDRTPVHYFPPSSQTKRTFSPLQSDGNKARSFGGIRKRFVVSADAIAQFLSVPRIPKAGDFWAHDVSKRTICTELCGADSNMWSIIPQFQLLPKYRLLNTIIAHNIVPIGHKSDITEDRAKLLYMIGKGEPLDVGRIVWQIMADTTTSTSSKESLPFGVLISQLIEEAGIDPPTDERFDVSKVPINAVTVKRSDGQLKNRAGAGLFSSGAARLDTHHEDIPAHGEALGPDNDPYSLLCMRLDIIENGLSDLQGGVDQVLKQLNAFLDWTMPSMPPTPHFPFQSEMERQQMEEGCDTDETQP</sequence>
<comment type="caution">
    <text evidence="2">The sequence shown here is derived from an EMBL/GenBank/DDBJ whole genome shotgun (WGS) entry which is preliminary data.</text>
</comment>
<reference evidence="2" key="2">
    <citation type="submission" date="2023-06" db="EMBL/GenBank/DDBJ databases">
        <authorList>
            <person name="Ma L."/>
            <person name="Liu K.-W."/>
            <person name="Li Z."/>
            <person name="Hsiao Y.-Y."/>
            <person name="Qi Y."/>
            <person name="Fu T."/>
            <person name="Tang G."/>
            <person name="Zhang D."/>
            <person name="Sun W.-H."/>
            <person name="Liu D.-K."/>
            <person name="Li Y."/>
            <person name="Chen G.-Z."/>
            <person name="Liu X.-D."/>
            <person name="Liao X.-Y."/>
            <person name="Jiang Y.-T."/>
            <person name="Yu X."/>
            <person name="Hao Y."/>
            <person name="Huang J."/>
            <person name="Zhao X.-W."/>
            <person name="Ke S."/>
            <person name="Chen Y.-Y."/>
            <person name="Wu W.-L."/>
            <person name="Hsu J.-L."/>
            <person name="Lin Y.-F."/>
            <person name="Huang M.-D."/>
            <person name="Li C.-Y."/>
            <person name="Huang L."/>
            <person name="Wang Z.-W."/>
            <person name="Zhao X."/>
            <person name="Zhong W.-Y."/>
            <person name="Peng D.-H."/>
            <person name="Ahmad S."/>
            <person name="Lan S."/>
            <person name="Zhang J.-S."/>
            <person name="Tsai W.-C."/>
            <person name="Van De Peer Y."/>
            <person name="Liu Z.-J."/>
        </authorList>
    </citation>
    <scope>NUCLEOTIDE SEQUENCE</scope>
    <source>
        <strain evidence="2">CP</strain>
        <tissue evidence="2">Leaves</tissue>
    </source>
</reference>